<dbReference type="InterPro" id="IPR036784">
    <property type="entry name" value="AK/P_DHK_N_sf"/>
</dbReference>
<dbReference type="PANTHER" id="PTHR11947:SF20">
    <property type="entry name" value="[3-METHYL-2-OXOBUTANOATE DEHYDROGENASE [LIPOAMIDE]] KINASE, MITOCHONDRIAL"/>
    <property type="match status" value="1"/>
</dbReference>
<dbReference type="Proteomes" id="UP000183365">
    <property type="component" value="Unassembled WGS sequence"/>
</dbReference>
<dbReference type="OrthoDB" id="3264224at2759"/>
<dbReference type="Gene3D" id="1.20.140.20">
    <property type="entry name" value="Alpha-ketoacid/pyruvate dehydrogenase kinase, N-terminal domain"/>
    <property type="match status" value="1"/>
</dbReference>
<keyword evidence="4 8" id="KW-0547">Nucleotide-binding</keyword>
<evidence type="ECO:0000256" key="3">
    <source>
        <dbReference type="ARBA" id="ARBA00022679"/>
    </source>
</evidence>
<dbReference type="EMBL" id="FQNF01000013">
    <property type="protein sequence ID" value="SGZ38846.1"/>
    <property type="molecule type" value="Genomic_DNA"/>
</dbReference>
<evidence type="ECO:0000259" key="9">
    <source>
        <dbReference type="PROSITE" id="PS50109"/>
    </source>
</evidence>
<reference evidence="11" key="1">
    <citation type="submission" date="2016-11" db="EMBL/GenBank/DDBJ databases">
        <authorList>
            <person name="Guldener U."/>
        </authorList>
    </citation>
    <scope>NUCLEOTIDE SEQUENCE [LARGE SCALE GENOMIC DNA]</scope>
</reference>
<dbReference type="InterPro" id="IPR005467">
    <property type="entry name" value="His_kinase_dom"/>
</dbReference>
<dbReference type="VEuPathDB" id="FungiDB:HGUI_01046"/>
<keyword evidence="3 8" id="KW-0808">Transferase</keyword>
<evidence type="ECO:0000256" key="7">
    <source>
        <dbReference type="ARBA" id="ARBA00023128"/>
    </source>
</evidence>
<feature type="domain" description="Histidine kinase" evidence="9">
    <location>
        <begin position="285"/>
        <end position="416"/>
    </location>
</feature>
<dbReference type="SUPFAM" id="SSF69012">
    <property type="entry name" value="alpha-ketoacid dehydrogenase kinase, N-terminal domain"/>
    <property type="match status" value="1"/>
</dbReference>
<accession>A0A1L0FGY9</accession>
<dbReference type="Gene3D" id="3.30.565.10">
    <property type="entry name" value="Histidine kinase-like ATPase, C-terminal domain"/>
    <property type="match status" value="1"/>
</dbReference>
<comment type="subcellular location">
    <subcellularLocation>
        <location evidence="8">Mitochondrion matrix</location>
    </subcellularLocation>
</comment>
<sequence length="416" mass="48892">MLNTRAMFNLIYRPKSLFRTRLTFNRHFYATKNIYEYEDTRIKCHHLVKYIYDYTSNNNTLDINKLWLDYSNNYFIKEKYVDSKTNKYNITYNKKSIDNTKELDIITVNNILFLLSKRILEFQELKMIILMNFNIFENYNSLIKSFSNTLNILNKINNNQSYDLKGLLDNILELNSDNLIDLSKGLIKCEEDKWINKEEINSFLNNDIKEMILLKLVCQHHSSILSKKKSDDMIGIIHPNLNVANLITHTTEFINDMCFIKYDHTVPIKILKGEDIEFPCVPIILEYIITELLKNSIKAQIENNQFERPIEVTILKNYNEMDNNMELEIRIRDFGNGIPFNIEDKILDFNFSTTASKELNKAMQDNIMPGEQINNVSGMGYGLGIIRNLIDLINDGNFRLCNLNGYGVDCYIRFKA</sequence>
<keyword evidence="5 8" id="KW-0418">Kinase</keyword>
<keyword evidence="11" id="KW-1185">Reference proteome</keyword>
<dbReference type="InterPro" id="IPR003594">
    <property type="entry name" value="HATPase_dom"/>
</dbReference>
<evidence type="ECO:0000256" key="4">
    <source>
        <dbReference type="ARBA" id="ARBA00022741"/>
    </source>
</evidence>
<dbReference type="Pfam" id="PF02518">
    <property type="entry name" value="HATPase_c"/>
    <property type="match status" value="1"/>
</dbReference>
<proteinExistence type="inferred from homology"/>
<dbReference type="SUPFAM" id="SSF55874">
    <property type="entry name" value="ATPase domain of HSP90 chaperone/DNA topoisomerase II/histidine kinase"/>
    <property type="match status" value="1"/>
</dbReference>
<dbReference type="GO" id="GO:0005759">
    <property type="term" value="C:mitochondrial matrix"/>
    <property type="evidence" value="ECO:0007669"/>
    <property type="project" value="UniProtKB-SubCell"/>
</dbReference>
<dbReference type="PROSITE" id="PS50109">
    <property type="entry name" value="HIS_KIN"/>
    <property type="match status" value="1"/>
</dbReference>
<dbReference type="InterPro" id="IPR039028">
    <property type="entry name" value="BCKD/PDK"/>
</dbReference>
<dbReference type="EC" id="2.7.11.-" evidence="8"/>
<evidence type="ECO:0000313" key="10">
    <source>
        <dbReference type="EMBL" id="SGZ38846.1"/>
    </source>
</evidence>
<dbReference type="GO" id="GO:0005524">
    <property type="term" value="F:ATP binding"/>
    <property type="evidence" value="ECO:0007669"/>
    <property type="project" value="UniProtKB-UniRule"/>
</dbReference>
<evidence type="ECO:0000256" key="5">
    <source>
        <dbReference type="ARBA" id="ARBA00022777"/>
    </source>
</evidence>
<evidence type="ECO:0000256" key="1">
    <source>
        <dbReference type="ARBA" id="ARBA00006155"/>
    </source>
</evidence>
<name>A0A1L0FGY9_9ASCO</name>
<dbReference type="PANTHER" id="PTHR11947">
    <property type="entry name" value="PYRUVATE DEHYDROGENASE KINASE"/>
    <property type="match status" value="1"/>
</dbReference>
<dbReference type="Pfam" id="PF10436">
    <property type="entry name" value="BCDHK_Adom3"/>
    <property type="match status" value="1"/>
</dbReference>
<evidence type="ECO:0000256" key="8">
    <source>
        <dbReference type="RuleBase" id="RU366032"/>
    </source>
</evidence>
<dbReference type="GO" id="GO:0004740">
    <property type="term" value="F:pyruvate dehydrogenase (acetyl-transferring) kinase activity"/>
    <property type="evidence" value="ECO:0007669"/>
    <property type="project" value="TreeGrafter"/>
</dbReference>
<dbReference type="InterPro" id="IPR036890">
    <property type="entry name" value="HATPase_C_sf"/>
</dbReference>
<keyword evidence="2" id="KW-0597">Phosphoprotein</keyword>
<gene>
    <name evidence="10" type="ORF">HGUI_01046</name>
</gene>
<organism evidence="10 11">
    <name type="scientific">Hanseniaspora guilliermondii</name>
    <dbReference type="NCBI Taxonomy" id="56406"/>
    <lineage>
        <taxon>Eukaryota</taxon>
        <taxon>Fungi</taxon>
        <taxon>Dikarya</taxon>
        <taxon>Ascomycota</taxon>
        <taxon>Saccharomycotina</taxon>
        <taxon>Saccharomycetes</taxon>
        <taxon>Saccharomycodales</taxon>
        <taxon>Saccharomycodaceae</taxon>
        <taxon>Hanseniaspora</taxon>
    </lineage>
</organism>
<evidence type="ECO:0000256" key="2">
    <source>
        <dbReference type="ARBA" id="ARBA00022553"/>
    </source>
</evidence>
<dbReference type="AlphaFoldDB" id="A0A1L0FGY9"/>
<evidence type="ECO:0000313" key="11">
    <source>
        <dbReference type="Proteomes" id="UP000183365"/>
    </source>
</evidence>
<keyword evidence="6 8" id="KW-0067">ATP-binding</keyword>
<dbReference type="InterPro" id="IPR018955">
    <property type="entry name" value="BCDHK/PDK_N"/>
</dbReference>
<keyword evidence="7 8" id="KW-0496">Mitochondrion</keyword>
<comment type="similarity">
    <text evidence="1 8">Belongs to the PDK/BCKDK protein kinase family.</text>
</comment>
<dbReference type="GO" id="GO:0010906">
    <property type="term" value="P:regulation of glucose metabolic process"/>
    <property type="evidence" value="ECO:0007669"/>
    <property type="project" value="TreeGrafter"/>
</dbReference>
<protein>
    <recommendedName>
        <fullName evidence="8">Protein-serine/threonine kinase</fullName>
        <ecNumber evidence="8">2.7.11.-</ecNumber>
    </recommendedName>
</protein>
<evidence type="ECO:0000256" key="6">
    <source>
        <dbReference type="ARBA" id="ARBA00022840"/>
    </source>
</evidence>